<proteinExistence type="predicted"/>
<keyword evidence="4" id="KW-1185">Reference proteome</keyword>
<evidence type="ECO:0000256" key="2">
    <source>
        <dbReference type="SAM" id="SignalP"/>
    </source>
</evidence>
<organism evidence="3 4">
    <name type="scientific">Plasmodium coatneyi</name>
    <dbReference type="NCBI Taxonomy" id="208452"/>
    <lineage>
        <taxon>Eukaryota</taxon>
        <taxon>Sar</taxon>
        <taxon>Alveolata</taxon>
        <taxon>Apicomplexa</taxon>
        <taxon>Aconoidasida</taxon>
        <taxon>Haemosporida</taxon>
        <taxon>Plasmodiidae</taxon>
        <taxon>Plasmodium</taxon>
    </lineage>
</organism>
<dbReference type="SUPFAM" id="SSF54637">
    <property type="entry name" value="Thioesterase/thiol ester dehydrase-isomerase"/>
    <property type="match status" value="2"/>
</dbReference>
<keyword evidence="2" id="KW-0732">Signal</keyword>
<reference evidence="4" key="1">
    <citation type="submission" date="2016-06" db="EMBL/GenBank/DDBJ databases">
        <title>First high quality genome sequence of Plasmodium coatneyi using continuous long reads from single molecule, real-time sequencing.</title>
        <authorList>
            <person name="Chien J.-T."/>
            <person name="Pakala S.B."/>
            <person name="Geraldo J.A."/>
            <person name="Lapp S.A."/>
            <person name="Barnwell J.W."/>
            <person name="Kissinger J.C."/>
            <person name="Galinski M.R."/>
            <person name="Humphrey J.C."/>
        </authorList>
    </citation>
    <scope>NUCLEOTIDE SEQUENCE [LARGE SCALE GENOMIC DNA]</scope>
    <source>
        <strain evidence="4">Hackeri</strain>
    </source>
</reference>
<accession>A0A1B1DZD0</accession>
<dbReference type="InterPro" id="IPR029069">
    <property type="entry name" value="HotDog_dom_sf"/>
</dbReference>
<gene>
    <name evidence="3" type="ORF">PCOAH_00026930</name>
</gene>
<evidence type="ECO:0000256" key="1">
    <source>
        <dbReference type="SAM" id="MobiDB-lite"/>
    </source>
</evidence>
<dbReference type="Gene3D" id="3.10.129.10">
    <property type="entry name" value="Hotdog Thioesterase"/>
    <property type="match status" value="2"/>
</dbReference>
<protein>
    <submittedName>
        <fullName evidence="3">Uncharacterized protein</fullName>
    </submittedName>
</protein>
<dbReference type="GeneID" id="30909421"/>
<evidence type="ECO:0000313" key="4">
    <source>
        <dbReference type="Proteomes" id="UP000092716"/>
    </source>
</evidence>
<dbReference type="CDD" id="cd00586">
    <property type="entry name" value="4HBT"/>
    <property type="match status" value="1"/>
</dbReference>
<feature type="chain" id="PRO_5008521403" evidence="2">
    <location>
        <begin position="30"/>
        <end position="566"/>
    </location>
</feature>
<dbReference type="EMBL" id="CP016247">
    <property type="protein sequence ID" value="ANQ08118.1"/>
    <property type="molecule type" value="Genomic_DNA"/>
</dbReference>
<feature type="signal peptide" evidence="2">
    <location>
        <begin position="1"/>
        <end position="29"/>
    </location>
</feature>
<dbReference type="KEGG" id="pcot:PCOAH_00026930"/>
<dbReference type="RefSeq" id="XP_019914813.1">
    <property type="nucleotide sequence ID" value="XM_020059498.1"/>
</dbReference>
<dbReference type="Proteomes" id="UP000092716">
    <property type="component" value="Chromosome 9"/>
</dbReference>
<name>A0A1B1DZD0_9APIC</name>
<sequence length="566" mass="64027">MKKALLLLSLCIKLLACLFLLPCCKNVEAKNVKVDLDGKVYTILYESKKVKFSDLDPLKIMFHSNHVKHSGNALIRYLTKMTSTDLNKMDYVVRHVDISYDKPLKYEDRYKIIGGITSYGNTSIRITIFGVSSSSKNEGRSYLGVKNILRNWRCANSNEAANHEVGHEEACISRPQNEGDFKCEHIDMGTKRDPNKETTKSDFHVEKLLAEYKEDNADAVIKLCRNKMNEIASQKNCINYFTAHYTIVRVNKQGAKEPIQEKYKNEFPPIEVERLMEMMSPRALLFALLCLYLHRWAAEAINLKLLIDGKTYTMLYESKKVKFSDLDILNIMFHSNQVRHCGNSVICYLLKISSTDIENMNYVVRHIDISYNRPLKYENVYKIIGGVTSYGVTSMKITLFGVGSTMKGEEEAKSEGGEGSSAGSSAGSSDGSSNGSSDVSNDVSSDVSNEGSDEEDNMMAMLRMNLLHDNTKKRKQIRKEKSIDKLLSQLGDEHQNITEAINMKDPLLQEIASKKNCINYFSVVYTLVKVDDKGEKSIIDDAFKNEHMPMDADQLNEAVKGVFKKL</sequence>
<dbReference type="OrthoDB" id="386127at2759"/>
<dbReference type="VEuPathDB" id="PlasmoDB:PCOAH_00026930"/>
<dbReference type="AlphaFoldDB" id="A0A1B1DZD0"/>
<feature type="region of interest" description="Disordered" evidence="1">
    <location>
        <begin position="408"/>
        <end position="453"/>
    </location>
</feature>
<evidence type="ECO:0000313" key="3">
    <source>
        <dbReference type="EMBL" id="ANQ08118.1"/>
    </source>
</evidence>
<feature type="compositionally biased region" description="Low complexity" evidence="1">
    <location>
        <begin position="421"/>
        <end position="450"/>
    </location>
</feature>